<keyword evidence="12" id="KW-1185">Reference proteome</keyword>
<proteinExistence type="inferred from homology"/>
<organism evidence="11 12">
    <name type="scientific">Leptobrachium leishanense</name>
    <name type="common">Leishan spiny toad</name>
    <dbReference type="NCBI Taxonomy" id="445787"/>
    <lineage>
        <taxon>Eukaryota</taxon>
        <taxon>Metazoa</taxon>
        <taxon>Chordata</taxon>
        <taxon>Craniata</taxon>
        <taxon>Vertebrata</taxon>
        <taxon>Euteleostomi</taxon>
        <taxon>Amphibia</taxon>
        <taxon>Batrachia</taxon>
        <taxon>Anura</taxon>
        <taxon>Pelobatoidea</taxon>
        <taxon>Megophryidae</taxon>
        <taxon>Leptobrachium</taxon>
    </lineage>
</organism>
<feature type="active site" description="Proton donor/acceptor" evidence="9">
    <location>
        <position position="282"/>
    </location>
</feature>
<evidence type="ECO:0000256" key="8">
    <source>
        <dbReference type="ARBA" id="ARBA00023180"/>
    </source>
</evidence>
<dbReference type="GO" id="GO:0005615">
    <property type="term" value="C:extracellular space"/>
    <property type="evidence" value="ECO:0007669"/>
    <property type="project" value="TreeGrafter"/>
</dbReference>
<keyword evidence="6" id="KW-0378">Hydrolase</keyword>
<dbReference type="GO" id="GO:0006518">
    <property type="term" value="P:peptide metabolic process"/>
    <property type="evidence" value="ECO:0007669"/>
    <property type="project" value="TreeGrafter"/>
</dbReference>
<dbReference type="Gene3D" id="2.60.40.1120">
    <property type="entry name" value="Carboxypeptidase-like, regulatory domain"/>
    <property type="match status" value="1"/>
</dbReference>
<keyword evidence="5" id="KW-0479">Metal-binding</keyword>
<keyword evidence="4" id="KW-0645">Protease</keyword>
<dbReference type="CDD" id="cd03858">
    <property type="entry name" value="M14_CP_N-E_like"/>
    <property type="match status" value="1"/>
</dbReference>
<sequence length="414" mass="46591">MQSVMFCTLLSNIVPVFYTKYANLLLKYHDQSELEYTLKNVTEKHPSITHLYPIGYSVQGVPLWVLSIGVSPRIHQVGIPEVKYIANIHGNEPVGRELLLYFIEYLVGNYKHNKDIQALINSTRIHFLPALNPDGFKRSVPGDCRGDTGRTNFNDVDLNRNFPYIFSHNVSPLQSETLAAMQWFQSETFVLSATLHGGALVAVYPLSFNTKGLTGEAKAPDDEVFRYLARTYANTHKTMHKGNVCSDTFAGGITNAAEWYPILGCLQDYNYIMGQCLELTLEVSCCKYPTEDQLPRLWEENKLALLELTKQVHKGIKGRVLNSAGDGIPKAILHIGVQNRRYIYQANSYGEFYKILMPGKYMVQITAHGYLPSTRLVTVNDNIGSYSADIYDFSLQREEAETTGHEASMCVSCS</sequence>
<dbReference type="AlphaFoldDB" id="A0A8C5N1N0"/>
<evidence type="ECO:0000256" key="4">
    <source>
        <dbReference type="ARBA" id="ARBA00022670"/>
    </source>
</evidence>
<dbReference type="Proteomes" id="UP000694569">
    <property type="component" value="Unplaced"/>
</dbReference>
<evidence type="ECO:0000256" key="9">
    <source>
        <dbReference type="PROSITE-ProRule" id="PRU01379"/>
    </source>
</evidence>
<dbReference type="OrthoDB" id="10249045at2759"/>
<reference evidence="11" key="1">
    <citation type="submission" date="2025-08" db="UniProtKB">
        <authorList>
            <consortium name="Ensembl"/>
        </authorList>
    </citation>
    <scope>IDENTIFICATION</scope>
</reference>
<dbReference type="SUPFAM" id="SSF53187">
    <property type="entry name" value="Zn-dependent exopeptidases"/>
    <property type="match status" value="1"/>
</dbReference>
<dbReference type="GeneTree" id="ENSGT00940000158580"/>
<dbReference type="PANTHER" id="PTHR11532:SF84">
    <property type="entry name" value="CARBOXYPEPTIDASE M"/>
    <property type="match status" value="1"/>
</dbReference>
<dbReference type="SMART" id="SM00631">
    <property type="entry name" value="Zn_pept"/>
    <property type="match status" value="1"/>
</dbReference>
<feature type="domain" description="Peptidase M14" evidence="10">
    <location>
        <begin position="27"/>
        <end position="312"/>
    </location>
</feature>
<dbReference type="Pfam" id="PF00246">
    <property type="entry name" value="Peptidase_M14"/>
    <property type="match status" value="1"/>
</dbReference>
<comment type="similarity">
    <text evidence="2 9">Belongs to the peptidase M14 family.</text>
</comment>
<keyword evidence="3" id="KW-0121">Carboxypeptidase</keyword>
<dbReference type="PROSITE" id="PS52035">
    <property type="entry name" value="PEPTIDASE_M14"/>
    <property type="match status" value="1"/>
</dbReference>
<dbReference type="PRINTS" id="PR00765">
    <property type="entry name" value="CRBOXYPTASEA"/>
</dbReference>
<dbReference type="GO" id="GO:0008270">
    <property type="term" value="F:zinc ion binding"/>
    <property type="evidence" value="ECO:0007669"/>
    <property type="project" value="InterPro"/>
</dbReference>
<dbReference type="FunFam" id="3.40.630.10:FF:000020">
    <property type="entry name" value="Carboxypeptidase D"/>
    <property type="match status" value="1"/>
</dbReference>
<dbReference type="PANTHER" id="PTHR11532">
    <property type="entry name" value="PROTEASE M14 CARBOXYPEPTIDASE"/>
    <property type="match status" value="1"/>
</dbReference>
<evidence type="ECO:0000256" key="3">
    <source>
        <dbReference type="ARBA" id="ARBA00022645"/>
    </source>
</evidence>
<dbReference type="CDD" id="cd11308">
    <property type="entry name" value="Peptidase_M14NE-CP-C_like"/>
    <property type="match status" value="1"/>
</dbReference>
<evidence type="ECO:0000256" key="5">
    <source>
        <dbReference type="ARBA" id="ARBA00022723"/>
    </source>
</evidence>
<evidence type="ECO:0000256" key="2">
    <source>
        <dbReference type="ARBA" id="ARBA00005988"/>
    </source>
</evidence>
<keyword evidence="7" id="KW-0862">Zinc</keyword>
<dbReference type="InterPro" id="IPR008969">
    <property type="entry name" value="CarboxyPept-like_regulatory"/>
</dbReference>
<comment type="cofactor">
    <cofactor evidence="1">
        <name>Zn(2+)</name>
        <dbReference type="ChEBI" id="CHEBI:29105"/>
    </cofactor>
</comment>
<keyword evidence="8" id="KW-0325">Glycoprotein</keyword>
<dbReference type="SUPFAM" id="SSF49464">
    <property type="entry name" value="Carboxypeptidase regulatory domain-like"/>
    <property type="match status" value="1"/>
</dbReference>
<reference evidence="11" key="2">
    <citation type="submission" date="2025-09" db="UniProtKB">
        <authorList>
            <consortium name="Ensembl"/>
        </authorList>
    </citation>
    <scope>IDENTIFICATION</scope>
</reference>
<evidence type="ECO:0000313" key="11">
    <source>
        <dbReference type="Ensembl" id="ENSLLEP00000020875.1"/>
    </source>
</evidence>
<dbReference type="GO" id="GO:0004181">
    <property type="term" value="F:metallocarboxypeptidase activity"/>
    <property type="evidence" value="ECO:0007669"/>
    <property type="project" value="InterPro"/>
</dbReference>
<evidence type="ECO:0000256" key="7">
    <source>
        <dbReference type="ARBA" id="ARBA00022833"/>
    </source>
</evidence>
<dbReference type="Ensembl" id="ENSLLET00000021689.1">
    <property type="protein sequence ID" value="ENSLLEP00000020875.1"/>
    <property type="gene ID" value="ENSLLEG00000013224.1"/>
</dbReference>
<dbReference type="PROSITE" id="PS00132">
    <property type="entry name" value="CARBOXYPEPT_ZN_1"/>
    <property type="match status" value="1"/>
</dbReference>
<dbReference type="Gene3D" id="3.40.630.10">
    <property type="entry name" value="Zn peptidases"/>
    <property type="match status" value="1"/>
</dbReference>
<dbReference type="InterPro" id="IPR000834">
    <property type="entry name" value="Peptidase_M14"/>
</dbReference>
<accession>A0A8C5N1N0</accession>
<evidence type="ECO:0000259" key="10">
    <source>
        <dbReference type="PROSITE" id="PS52035"/>
    </source>
</evidence>
<protein>
    <recommendedName>
        <fullName evidence="10">Peptidase M14 domain-containing protein</fullName>
    </recommendedName>
</protein>
<name>A0A8C5N1N0_9ANUR</name>
<dbReference type="InterPro" id="IPR050753">
    <property type="entry name" value="Peptidase_M14_domain"/>
</dbReference>
<dbReference type="InterPro" id="IPR057246">
    <property type="entry name" value="CARBOXYPEPT_ZN_1"/>
</dbReference>
<evidence type="ECO:0000313" key="12">
    <source>
        <dbReference type="Proteomes" id="UP000694569"/>
    </source>
</evidence>
<evidence type="ECO:0000256" key="1">
    <source>
        <dbReference type="ARBA" id="ARBA00001947"/>
    </source>
</evidence>
<evidence type="ECO:0000256" key="6">
    <source>
        <dbReference type="ARBA" id="ARBA00022801"/>
    </source>
</evidence>
<dbReference type="GO" id="GO:0016485">
    <property type="term" value="P:protein processing"/>
    <property type="evidence" value="ECO:0007669"/>
    <property type="project" value="TreeGrafter"/>
</dbReference>